<feature type="domain" description="Polysaccharide export protein N-terminal" evidence="17">
    <location>
        <begin position="123"/>
        <end position="190"/>
    </location>
</feature>
<keyword evidence="6" id="KW-0812">Transmembrane</keyword>
<keyword evidence="21" id="KW-1185">Reference proteome</keyword>
<evidence type="ECO:0000256" key="12">
    <source>
        <dbReference type="ARBA" id="ARBA00023139"/>
    </source>
</evidence>
<dbReference type="InterPro" id="IPR049712">
    <property type="entry name" value="Poly_export"/>
</dbReference>
<feature type="domain" description="Soluble ligand binding" evidence="18">
    <location>
        <begin position="599"/>
        <end position="646"/>
    </location>
</feature>
<evidence type="ECO:0000256" key="7">
    <source>
        <dbReference type="ARBA" id="ARBA00022729"/>
    </source>
</evidence>
<evidence type="ECO:0000256" key="14">
    <source>
        <dbReference type="ARBA" id="ARBA00023288"/>
    </source>
</evidence>
<feature type="chain" id="PRO_5024917772" evidence="16">
    <location>
        <begin position="19"/>
        <end position="960"/>
    </location>
</feature>
<dbReference type="KEGG" id="halc:EY643_16730"/>
<dbReference type="EMBL" id="CP036422">
    <property type="protein sequence ID" value="QFU77957.1"/>
    <property type="molecule type" value="Genomic_DNA"/>
</dbReference>
<accession>A0A5P9NQ76</accession>
<dbReference type="PANTHER" id="PTHR33619:SF3">
    <property type="entry name" value="POLYSACCHARIDE EXPORT PROTEIN GFCE-RELATED"/>
    <property type="match status" value="1"/>
</dbReference>
<evidence type="ECO:0000256" key="11">
    <source>
        <dbReference type="ARBA" id="ARBA00023136"/>
    </source>
</evidence>
<evidence type="ECO:0000256" key="3">
    <source>
        <dbReference type="ARBA" id="ARBA00022448"/>
    </source>
</evidence>
<keyword evidence="7 16" id="KW-0732">Signal</keyword>
<evidence type="ECO:0000256" key="16">
    <source>
        <dbReference type="SAM" id="SignalP"/>
    </source>
</evidence>
<dbReference type="GO" id="GO:0046930">
    <property type="term" value="C:pore complex"/>
    <property type="evidence" value="ECO:0007669"/>
    <property type="project" value="UniProtKB-KW"/>
</dbReference>
<organism evidence="20 21">
    <name type="scientific">Halioglobus maricola</name>
    <dbReference type="NCBI Taxonomy" id="2601894"/>
    <lineage>
        <taxon>Bacteria</taxon>
        <taxon>Pseudomonadati</taxon>
        <taxon>Pseudomonadota</taxon>
        <taxon>Gammaproteobacteria</taxon>
        <taxon>Cellvibrionales</taxon>
        <taxon>Halieaceae</taxon>
        <taxon>Halioglobus</taxon>
    </lineage>
</organism>
<proteinExistence type="inferred from homology"/>
<dbReference type="GO" id="GO:0009279">
    <property type="term" value="C:cell outer membrane"/>
    <property type="evidence" value="ECO:0007669"/>
    <property type="project" value="UniProtKB-SubCell"/>
</dbReference>
<evidence type="ECO:0000256" key="13">
    <source>
        <dbReference type="ARBA" id="ARBA00023237"/>
    </source>
</evidence>
<dbReference type="InterPro" id="IPR003715">
    <property type="entry name" value="Poly_export_N"/>
</dbReference>
<keyword evidence="3" id="KW-0813">Transport</keyword>
<keyword evidence="8" id="KW-0625">Polysaccharide transport</keyword>
<feature type="signal peptide" evidence="16">
    <location>
        <begin position="1"/>
        <end position="18"/>
    </location>
</feature>
<feature type="domain" description="Soluble ligand binding" evidence="18">
    <location>
        <begin position="487"/>
        <end position="520"/>
    </location>
</feature>
<evidence type="ECO:0000256" key="15">
    <source>
        <dbReference type="PROSITE-ProRule" id="PRU00182"/>
    </source>
</evidence>
<feature type="domain" description="Soluble ligand binding" evidence="18">
    <location>
        <begin position="376"/>
        <end position="403"/>
    </location>
</feature>
<dbReference type="InterPro" id="IPR019554">
    <property type="entry name" value="Soluble_ligand-bd"/>
</dbReference>
<dbReference type="Pfam" id="PF02563">
    <property type="entry name" value="Poly_export"/>
    <property type="match status" value="1"/>
</dbReference>
<evidence type="ECO:0000259" key="17">
    <source>
        <dbReference type="Pfam" id="PF02563"/>
    </source>
</evidence>
<comment type="similarity">
    <text evidence="2">Belongs to the BexD/CtrA/VexA family.</text>
</comment>
<evidence type="ECO:0000256" key="1">
    <source>
        <dbReference type="ARBA" id="ARBA00004571"/>
    </source>
</evidence>
<dbReference type="GO" id="GO:0006811">
    <property type="term" value="P:monoatomic ion transport"/>
    <property type="evidence" value="ECO:0007669"/>
    <property type="project" value="UniProtKB-KW"/>
</dbReference>
<evidence type="ECO:0000313" key="21">
    <source>
        <dbReference type="Proteomes" id="UP000326287"/>
    </source>
</evidence>
<evidence type="ECO:0000313" key="20">
    <source>
        <dbReference type="EMBL" id="QFU77957.1"/>
    </source>
</evidence>
<keyword evidence="13" id="KW-0998">Cell outer membrane</keyword>
<keyword evidence="10" id="KW-0626">Porin</keyword>
<evidence type="ECO:0000256" key="6">
    <source>
        <dbReference type="ARBA" id="ARBA00022692"/>
    </source>
</evidence>
<dbReference type="GO" id="GO:0015288">
    <property type="term" value="F:porin activity"/>
    <property type="evidence" value="ECO:0007669"/>
    <property type="project" value="UniProtKB-KW"/>
</dbReference>
<keyword evidence="12" id="KW-0564">Palmitate</keyword>
<keyword evidence="11" id="KW-0472">Membrane</keyword>
<reference evidence="20 21" key="1">
    <citation type="submission" date="2019-02" db="EMBL/GenBank/DDBJ databases">
        <authorList>
            <person name="Li S.-H."/>
        </authorList>
    </citation>
    <scope>NUCLEOTIDE SEQUENCE [LARGE SCALE GENOMIC DNA]</scope>
    <source>
        <strain evidence="20 21">IMCC14385</strain>
    </source>
</reference>
<feature type="domain" description="SLBB" evidence="19">
    <location>
        <begin position="208"/>
        <end position="281"/>
    </location>
</feature>
<dbReference type="Pfam" id="PF22461">
    <property type="entry name" value="SLBB_2"/>
    <property type="match status" value="1"/>
</dbReference>
<dbReference type="Gene3D" id="3.30.1950.10">
    <property type="entry name" value="wza like domain"/>
    <property type="match status" value="1"/>
</dbReference>
<dbReference type="InterPro" id="IPR054765">
    <property type="entry name" value="SLBB_dom"/>
</dbReference>
<evidence type="ECO:0000256" key="5">
    <source>
        <dbReference type="ARBA" id="ARBA00022597"/>
    </source>
</evidence>
<feature type="domain" description="Soluble ligand binding" evidence="18">
    <location>
        <begin position="287"/>
        <end position="336"/>
    </location>
</feature>
<protein>
    <submittedName>
        <fullName evidence="20">Polysialic acid transporter</fullName>
    </submittedName>
</protein>
<feature type="domain" description="Soluble ligand binding" evidence="18">
    <location>
        <begin position="718"/>
        <end position="752"/>
    </location>
</feature>
<evidence type="ECO:0000256" key="4">
    <source>
        <dbReference type="ARBA" id="ARBA00022452"/>
    </source>
</evidence>
<evidence type="ECO:0000256" key="8">
    <source>
        <dbReference type="ARBA" id="ARBA00023047"/>
    </source>
</evidence>
<name>A0A5P9NQ76_9GAMM</name>
<evidence type="ECO:0000256" key="2">
    <source>
        <dbReference type="ARBA" id="ARBA00009450"/>
    </source>
</evidence>
<dbReference type="Pfam" id="PF10531">
    <property type="entry name" value="SLBB"/>
    <property type="match status" value="5"/>
</dbReference>
<dbReference type="GO" id="GO:0015159">
    <property type="term" value="F:polysaccharide transmembrane transporter activity"/>
    <property type="evidence" value="ECO:0007669"/>
    <property type="project" value="InterPro"/>
</dbReference>
<dbReference type="AlphaFoldDB" id="A0A5P9NQ76"/>
<evidence type="ECO:0000256" key="9">
    <source>
        <dbReference type="ARBA" id="ARBA00023065"/>
    </source>
</evidence>
<comment type="subcellular location">
    <subcellularLocation>
        <location evidence="1">Cell outer membrane</location>
        <topology evidence="1">Multi-pass membrane protein</topology>
    </subcellularLocation>
</comment>
<keyword evidence="4" id="KW-1134">Transmembrane beta strand</keyword>
<keyword evidence="14" id="KW-0449">Lipoprotein</keyword>
<dbReference type="PANTHER" id="PTHR33619">
    <property type="entry name" value="POLYSACCHARIDE EXPORT PROTEIN GFCE-RELATED"/>
    <property type="match status" value="1"/>
</dbReference>
<evidence type="ECO:0000259" key="19">
    <source>
        <dbReference type="Pfam" id="PF22461"/>
    </source>
</evidence>
<evidence type="ECO:0000256" key="10">
    <source>
        <dbReference type="ARBA" id="ARBA00023114"/>
    </source>
</evidence>
<gene>
    <name evidence="20" type="ORF">EY643_16730</name>
</gene>
<dbReference type="Proteomes" id="UP000326287">
    <property type="component" value="Chromosome"/>
</dbReference>
<keyword evidence="9" id="KW-0406">Ion transport</keyword>
<dbReference type="OrthoDB" id="9808948at2"/>
<dbReference type="Gene3D" id="3.10.560.10">
    <property type="entry name" value="Outer membrane lipoprotein wza domain like"/>
    <property type="match status" value="6"/>
</dbReference>
<keyword evidence="5" id="KW-0762">Sugar transport</keyword>
<evidence type="ECO:0000259" key="18">
    <source>
        <dbReference type="Pfam" id="PF10531"/>
    </source>
</evidence>
<dbReference type="GO" id="GO:0003723">
    <property type="term" value="F:RNA binding"/>
    <property type="evidence" value="ECO:0007669"/>
    <property type="project" value="UniProtKB-KW"/>
</dbReference>
<dbReference type="PROSITE" id="PS50889">
    <property type="entry name" value="S4"/>
    <property type="match status" value="1"/>
</dbReference>
<sequence>MSRLLPWVALFLPLSAAAASDRYIPYIEPLHVAQQRTYVAAAPQGDDASLEEASPEVVMPIAGLTVGLSSEVSRVEQVAEDRAGPLSLAETQQQQAGEGQLKQFGYDIFNRAPSTFAPVDGIPVPPNYRVGPGDNLIVQLYGKRNVEYKLLVTRDGNILVPEYGPIKVSGMTFDEVEAMITEGFERRVIGARAVVTMGRLRSIQLRLAGDVVQPGVYTIGGLSTLVDALLSTGGVRETGSLRRIQLLRNGQRIATLDLYDLLLRGGSGTEHYLRHNDTIFVPPLGEVVYVTGDVQRPGIYELLGETTIGQVLAMAGGLLPTASLEDSHIERIQPQGYRTLVDFSAAGGDQAIRAKAVRNGDFLRVLPLEDQLESVVLLSGHVDRPGGYQYRDAMRFSDLIGSAEALLPGADMAFYLIRRENPVSLRSEVLYGDLTAALEQPGGSADLTLAPRDQVFIFDLSEVRENTLADIVEQLRVQATESRPAAVVSVRGALRQPGNLPLQVGARLLDVVALGGGLLPRIDMHYGIYVRTRSPGRYVEAHAFSLAAARENPLGSENPVIEPGDRVYFFSEQQARSELLAEDISLLREQALYGAPESIVTVLGEARLPGTYPMVPDMRASDLLCGAGGLARKAWGVTAELSRIGADNTGSGITTHTALDSVELLAICDLKRRSERGEISREQYLAAYTAEVSNPRLQPLDQLAFSEKPGWVEQATVVLSGEVQRPGTYAIDRHESLCSVLQRAGGLTVDAYAYGAYFTRNSVREMQQETIDELHGQLDDLMVELSLSHSFNNDGKSAPEWAGKQDYLKAIRQLEKAEANGRMVVDMDKVQRCRSRDELALEDGDALVVPRVPDYVQVAGQVYVPTSHLYSDDRNIKDYVELSGGSTVLGKLDHAYVIQANGEVLNLKGGRNSSRMARKSVMPGARIYVPLNVDRMNGTERAQTWVQTLVNSAILAGIVL</sequence>
<keyword evidence="15" id="KW-0694">RNA-binding</keyword>